<dbReference type="SUPFAM" id="SSF63411">
    <property type="entry name" value="LuxS/MPP-like metallohydrolase"/>
    <property type="match status" value="4"/>
</dbReference>
<feature type="domain" description="Peptidase M16 N-terminal" evidence="5">
    <location>
        <begin position="52"/>
        <end position="169"/>
    </location>
</feature>
<dbReference type="InterPro" id="IPR011765">
    <property type="entry name" value="Pept_M16_N"/>
</dbReference>
<gene>
    <name evidence="7" type="ORF">LHA26_02230</name>
</gene>
<evidence type="ECO:0000313" key="8">
    <source>
        <dbReference type="Proteomes" id="UP001056937"/>
    </source>
</evidence>
<dbReference type="InterPro" id="IPR050361">
    <property type="entry name" value="MPP/UQCRC_Complex"/>
</dbReference>
<dbReference type="EMBL" id="CP084930">
    <property type="protein sequence ID" value="USI73320.1"/>
    <property type="molecule type" value="Genomic_DNA"/>
</dbReference>
<keyword evidence="2" id="KW-0645">Protease</keyword>
<sequence>MRLRALGLLLAATVMSPLAAAAPLPKPAPLAAIAAQARIPFEQFTLANGLRVIVSTDRSVPVVATSIWYHVGSKDEPAGKTGFAHLFEHLMFYGSENVPGGIFPHLEAMGATDWNGTTWYDRTNYFETVPTPALERVLFLESDRMGHLLGAVSQQTLDRQRGVVMNEKRQGDNAPYGLVQYAEADALFPADHPYHHSTIGSMDDLGHASLEDVRGWFRSHYGPNNAVLVLAGDIDAPTARRLAQKYFGDIPRGPDPAPVPVSVPSLPAPRAETLYDQVATTRLYREWVVPGWAAPDTVPLDLFGSVLGGLASSRFDDQLVRRDKLAVGASASLESQEKVGIFRIQVDLAPGADASVVNRRIDAILADLIAKGPSQDELARAVTREVSSRLFALESVGGFSGRAVTLAQGAVFAGDPGFYARQLQAYAAATPESVRAAAARWLTRPAYALTVAPGPRPPAEQAKATQDDADKPGAAAAAAQPAASGAAPAAKPARPLPAVGDIVALTYPTIQRARLSNGIPIVFAQRGPLPLTRVVLSFDAGHAADPRAALGTDALMLNLLDQGTTTRSAGDLAADEERYGISIDSGASMDRSLITLAGLSANLAGGLDLLADVTLNPSFADLERVRVQQLTGIKAELADPSGLASRTLPGLIYGDTAYGVPPSGSGDPAAVAKLGKADLEAFKARWVRPDKATIFVVSDRPLAEVQPLLETRFGGWRAAAAPAGAKDLSRPVPAPRNRIVLLDRPGSPQSVIVAGQVLAQDGTDELLALRAANEALGGSITSRLSTDLRETRNWSYGVASGISDYVGRVPFKLVAPVQTDKTGPALKAALDDMTALLGSAPITEDEREKVVASNVRALPGALATAGDILAAMQKNDRLKRPDDYYVHLAGRYRALTAAEMQAALKGALRPGELLWLVVGDAATVRPQLEALGLPVETATPTAR</sequence>
<comment type="similarity">
    <text evidence="1">Belongs to the peptidase M16 family.</text>
</comment>
<dbReference type="PANTHER" id="PTHR11851:SF49">
    <property type="entry name" value="MITOCHONDRIAL-PROCESSING PEPTIDASE SUBUNIT ALPHA"/>
    <property type="match status" value="1"/>
</dbReference>
<keyword evidence="2" id="KW-0378">Hydrolase</keyword>
<name>A0ABY4X900_9SPHN</name>
<feature type="domain" description="Peptidase M16 N-terminal" evidence="5">
    <location>
        <begin position="532"/>
        <end position="625"/>
    </location>
</feature>
<evidence type="ECO:0000259" key="6">
    <source>
        <dbReference type="Pfam" id="PF05193"/>
    </source>
</evidence>
<feature type="signal peptide" evidence="4">
    <location>
        <begin position="1"/>
        <end position="21"/>
    </location>
</feature>
<dbReference type="InterPro" id="IPR007863">
    <property type="entry name" value="Peptidase_M16_C"/>
</dbReference>
<evidence type="ECO:0000259" key="5">
    <source>
        <dbReference type="Pfam" id="PF00675"/>
    </source>
</evidence>
<accession>A0ABY4X900</accession>
<organism evidence="7 8">
    <name type="scientific">Sphingomonas morindae</name>
    <dbReference type="NCBI Taxonomy" id="1541170"/>
    <lineage>
        <taxon>Bacteria</taxon>
        <taxon>Pseudomonadati</taxon>
        <taxon>Pseudomonadota</taxon>
        <taxon>Alphaproteobacteria</taxon>
        <taxon>Sphingomonadales</taxon>
        <taxon>Sphingomonadaceae</taxon>
        <taxon>Sphingomonas</taxon>
    </lineage>
</organism>
<feature type="chain" id="PRO_5046407471" evidence="4">
    <location>
        <begin position="22"/>
        <end position="943"/>
    </location>
</feature>
<dbReference type="Gene3D" id="3.30.830.10">
    <property type="entry name" value="Metalloenzyme, LuxS/M16 peptidase-like"/>
    <property type="match status" value="4"/>
</dbReference>
<evidence type="ECO:0000256" key="1">
    <source>
        <dbReference type="ARBA" id="ARBA00007261"/>
    </source>
</evidence>
<protein>
    <submittedName>
        <fullName evidence="7">Insulinase family protein</fullName>
    </submittedName>
</protein>
<feature type="domain" description="Peptidase M16 C-terminal" evidence="6">
    <location>
        <begin position="209"/>
        <end position="383"/>
    </location>
</feature>
<dbReference type="Pfam" id="PF00675">
    <property type="entry name" value="Peptidase_M16"/>
    <property type="match status" value="2"/>
</dbReference>
<feature type="compositionally biased region" description="Low complexity" evidence="3">
    <location>
        <begin position="472"/>
        <end position="493"/>
    </location>
</feature>
<evidence type="ECO:0000256" key="4">
    <source>
        <dbReference type="SAM" id="SignalP"/>
    </source>
</evidence>
<dbReference type="Proteomes" id="UP001056937">
    <property type="component" value="Chromosome 1"/>
</dbReference>
<dbReference type="RefSeq" id="WP_252167131.1">
    <property type="nucleotide sequence ID" value="NZ_CP084930.1"/>
</dbReference>
<feature type="region of interest" description="Disordered" evidence="3">
    <location>
        <begin position="450"/>
        <end position="493"/>
    </location>
</feature>
<keyword evidence="8" id="KW-1185">Reference proteome</keyword>
<evidence type="ECO:0000256" key="2">
    <source>
        <dbReference type="ARBA" id="ARBA00023049"/>
    </source>
</evidence>
<evidence type="ECO:0000313" key="7">
    <source>
        <dbReference type="EMBL" id="USI73320.1"/>
    </source>
</evidence>
<reference evidence="7" key="1">
    <citation type="journal article" date="2022" name="Toxins">
        <title>Genomic Analysis of Sphingopyxis sp. USTB-05 for Biodegrading Cyanobacterial Hepatotoxins.</title>
        <authorList>
            <person name="Liu C."/>
            <person name="Xu Q."/>
            <person name="Zhao Z."/>
            <person name="Zhang H."/>
            <person name="Liu X."/>
            <person name="Yin C."/>
            <person name="Liu Y."/>
            <person name="Yan H."/>
        </authorList>
    </citation>
    <scope>NUCLEOTIDE SEQUENCE</scope>
    <source>
        <strain evidence="7">NBD5</strain>
    </source>
</reference>
<proteinExistence type="inferred from homology"/>
<dbReference type="PANTHER" id="PTHR11851">
    <property type="entry name" value="METALLOPROTEASE"/>
    <property type="match status" value="1"/>
</dbReference>
<evidence type="ECO:0000256" key="3">
    <source>
        <dbReference type="SAM" id="MobiDB-lite"/>
    </source>
</evidence>
<dbReference type="InterPro" id="IPR011249">
    <property type="entry name" value="Metalloenz_LuxS/M16"/>
</dbReference>
<keyword evidence="4" id="KW-0732">Signal</keyword>
<dbReference type="Pfam" id="PF05193">
    <property type="entry name" value="Peptidase_M16_C"/>
    <property type="match status" value="2"/>
</dbReference>
<feature type="domain" description="Peptidase M16 C-terminal" evidence="6">
    <location>
        <begin position="675"/>
        <end position="852"/>
    </location>
</feature>
<keyword evidence="2" id="KW-0482">Metalloprotease</keyword>